<evidence type="ECO:0000256" key="6">
    <source>
        <dbReference type="ARBA" id="ARBA00022777"/>
    </source>
</evidence>
<proteinExistence type="inferred from homology"/>
<dbReference type="AlphaFoldDB" id="A0A081LD49"/>
<dbReference type="InterPro" id="IPR001206">
    <property type="entry name" value="Diacylglycerol_kinase_cat_dom"/>
</dbReference>
<dbReference type="Pfam" id="PF19279">
    <property type="entry name" value="YegS_C"/>
    <property type="match status" value="1"/>
</dbReference>
<keyword evidence="9" id="KW-0594">Phospholipid biosynthesis</keyword>
<keyword evidence="6 12" id="KW-0418">Kinase</keyword>
<dbReference type="PROSITE" id="PS50146">
    <property type="entry name" value="DAGK"/>
    <property type="match status" value="1"/>
</dbReference>
<evidence type="ECO:0000256" key="3">
    <source>
        <dbReference type="ARBA" id="ARBA00022516"/>
    </source>
</evidence>
<evidence type="ECO:0000313" key="13">
    <source>
        <dbReference type="Proteomes" id="UP000028091"/>
    </source>
</evidence>
<evidence type="ECO:0000256" key="5">
    <source>
        <dbReference type="ARBA" id="ARBA00022741"/>
    </source>
</evidence>
<evidence type="ECO:0000256" key="2">
    <source>
        <dbReference type="ARBA" id="ARBA00005983"/>
    </source>
</evidence>
<comment type="caution">
    <text evidence="12">The sequence shown here is derived from an EMBL/GenBank/DDBJ whole genome shotgun (WGS) entry which is preliminary data.</text>
</comment>
<evidence type="ECO:0000256" key="4">
    <source>
        <dbReference type="ARBA" id="ARBA00022679"/>
    </source>
</evidence>
<dbReference type="Gene3D" id="3.40.50.10330">
    <property type="entry name" value="Probable inorganic polyphosphate/atp-NAD kinase, domain 1"/>
    <property type="match status" value="1"/>
</dbReference>
<feature type="domain" description="DAGKc" evidence="11">
    <location>
        <begin position="2"/>
        <end position="133"/>
    </location>
</feature>
<dbReference type="EMBL" id="JOTP01000005">
    <property type="protein sequence ID" value="KEP27175.1"/>
    <property type="molecule type" value="Genomic_DNA"/>
</dbReference>
<keyword evidence="4" id="KW-0808">Transferase</keyword>
<gene>
    <name evidence="12" type="ORF">BA70_15955</name>
</gene>
<dbReference type="GO" id="GO:0004143">
    <property type="term" value="F:ATP-dependent diacylglycerol kinase activity"/>
    <property type="evidence" value="ECO:0007669"/>
    <property type="project" value="TreeGrafter"/>
</dbReference>
<dbReference type="InterPro" id="IPR005218">
    <property type="entry name" value="Diacylglycerol/lipid_kinase"/>
</dbReference>
<dbReference type="NCBIfam" id="TIGR00147">
    <property type="entry name" value="YegS/Rv2252/BmrU family lipid kinase"/>
    <property type="match status" value="1"/>
</dbReference>
<organism evidence="12 13">
    <name type="scientific">Bacillus zhangzhouensis</name>
    <dbReference type="NCBI Taxonomy" id="1178540"/>
    <lineage>
        <taxon>Bacteria</taxon>
        <taxon>Bacillati</taxon>
        <taxon>Bacillota</taxon>
        <taxon>Bacilli</taxon>
        <taxon>Bacillales</taxon>
        <taxon>Bacillaceae</taxon>
        <taxon>Bacillus</taxon>
    </lineage>
</organism>
<dbReference type="eggNOG" id="COG1597">
    <property type="taxonomic scope" value="Bacteria"/>
</dbReference>
<evidence type="ECO:0000256" key="1">
    <source>
        <dbReference type="ARBA" id="ARBA00001946"/>
    </source>
</evidence>
<dbReference type="GO" id="GO:0005524">
    <property type="term" value="F:ATP binding"/>
    <property type="evidence" value="ECO:0007669"/>
    <property type="project" value="UniProtKB-KW"/>
</dbReference>
<dbReference type="InterPro" id="IPR045540">
    <property type="entry name" value="YegS/DAGK_C"/>
</dbReference>
<evidence type="ECO:0000259" key="11">
    <source>
        <dbReference type="PROSITE" id="PS50146"/>
    </source>
</evidence>
<dbReference type="Pfam" id="PF00781">
    <property type="entry name" value="DAGK_cat"/>
    <property type="match status" value="1"/>
</dbReference>
<reference evidence="12 13" key="1">
    <citation type="submission" date="2012-09" db="EMBL/GenBank/DDBJ databases">
        <title>Genome Sequence of Bacillus sp. DW5-4.</title>
        <authorList>
            <person name="Lai Q."/>
            <person name="Liu Y."/>
            <person name="Shao Z."/>
        </authorList>
    </citation>
    <scope>NUCLEOTIDE SEQUENCE [LARGE SCALE GENOMIC DNA]</scope>
    <source>
        <strain evidence="12 13">DW5-4</strain>
    </source>
</reference>
<keyword evidence="7" id="KW-0067">ATP-binding</keyword>
<evidence type="ECO:0000256" key="7">
    <source>
        <dbReference type="ARBA" id="ARBA00022840"/>
    </source>
</evidence>
<dbReference type="Gene3D" id="2.60.200.40">
    <property type="match status" value="1"/>
</dbReference>
<accession>A0A081LD49</accession>
<protein>
    <submittedName>
        <fullName evidence="12">Lipid kinase</fullName>
    </submittedName>
</protein>
<dbReference type="InterPro" id="IPR050187">
    <property type="entry name" value="Lipid_Phosphate_FormReg"/>
</dbReference>
<dbReference type="SUPFAM" id="SSF111331">
    <property type="entry name" value="NAD kinase/diacylglycerol kinase-like"/>
    <property type="match status" value="1"/>
</dbReference>
<dbReference type="GO" id="GO:0008654">
    <property type="term" value="P:phospholipid biosynthetic process"/>
    <property type="evidence" value="ECO:0007669"/>
    <property type="project" value="UniProtKB-KW"/>
</dbReference>
<keyword evidence="13" id="KW-1185">Reference proteome</keyword>
<evidence type="ECO:0000256" key="8">
    <source>
        <dbReference type="ARBA" id="ARBA00023098"/>
    </source>
</evidence>
<evidence type="ECO:0000256" key="9">
    <source>
        <dbReference type="ARBA" id="ARBA00023209"/>
    </source>
</evidence>
<dbReference type="RefSeq" id="WP_034319755.1">
    <property type="nucleotide sequence ID" value="NZ_JAVIKA010000003.1"/>
</dbReference>
<dbReference type="PANTHER" id="PTHR12358:SF107">
    <property type="entry name" value="LIPID KINASE BMRU-RELATED"/>
    <property type="match status" value="1"/>
</dbReference>
<keyword evidence="5" id="KW-0547">Nucleotide-binding</keyword>
<sequence length="297" mass="32964">MAQFKKAMLIYNGNAGQKNMEKTLGQTVPLLSLHIDELILKPTKQPNDAYHFCRAIDETVELLIILGGDGTVHECMNGIGGLAKRPAVAILPGGTCNDFSRTLGIPQQMQKAAQMIVDGARKKVDLIKAEDRYLLNFWGIGLIADTSNNINDKEKAVLGKISYFTSAIRTLQQTDPFHVRIETEEENWEEEAVIVLVMNGQFIGTNKIDLPNAAIDDGKAEILICRNTSFSALKEIFSMNREELEDFTGDLSLIQSSRVHIHTKEEMDADTDGEVYMTAPSSLEVLKQHLTFIVPAQ</sequence>
<dbReference type="InterPro" id="IPR017438">
    <property type="entry name" value="ATP-NAD_kinase_N"/>
</dbReference>
<evidence type="ECO:0000256" key="10">
    <source>
        <dbReference type="ARBA" id="ARBA00023264"/>
    </source>
</evidence>
<dbReference type="InterPro" id="IPR016064">
    <property type="entry name" value="NAD/diacylglycerol_kinase_sf"/>
</dbReference>
<dbReference type="Proteomes" id="UP000028091">
    <property type="component" value="Unassembled WGS sequence"/>
</dbReference>
<dbReference type="GO" id="GO:0005886">
    <property type="term" value="C:plasma membrane"/>
    <property type="evidence" value="ECO:0007669"/>
    <property type="project" value="TreeGrafter"/>
</dbReference>
<evidence type="ECO:0000313" key="12">
    <source>
        <dbReference type="EMBL" id="KEP27175.1"/>
    </source>
</evidence>
<keyword evidence="10" id="KW-1208">Phospholipid metabolism</keyword>
<name>A0A081LD49_9BACI</name>
<dbReference type="PANTHER" id="PTHR12358">
    <property type="entry name" value="SPHINGOSINE KINASE"/>
    <property type="match status" value="1"/>
</dbReference>
<comment type="cofactor">
    <cofactor evidence="1">
        <name>Mg(2+)</name>
        <dbReference type="ChEBI" id="CHEBI:18420"/>
    </cofactor>
</comment>
<dbReference type="OrthoDB" id="142078at2"/>
<dbReference type="SMART" id="SM00046">
    <property type="entry name" value="DAGKc"/>
    <property type="match status" value="1"/>
</dbReference>
<keyword evidence="8" id="KW-0443">Lipid metabolism</keyword>
<keyword evidence="3" id="KW-0444">Lipid biosynthesis</keyword>
<comment type="similarity">
    <text evidence="2">Belongs to the diacylglycerol/lipid kinase family.</text>
</comment>